<keyword evidence="7 12" id="KW-0949">S-adenosyl-L-methionine</keyword>
<feature type="binding site" evidence="12">
    <location>
        <position position="290"/>
    </location>
    <ligand>
        <name>S-adenosyl-L-methionine</name>
        <dbReference type="ChEBI" id="CHEBI:59789"/>
    </ligand>
</feature>
<dbReference type="GO" id="GO:0019843">
    <property type="term" value="F:rRNA binding"/>
    <property type="evidence" value="ECO:0007669"/>
    <property type="project" value="UniProtKB-UniRule"/>
</dbReference>
<dbReference type="Pfam" id="PF21016">
    <property type="entry name" value="RlmN_N"/>
    <property type="match status" value="1"/>
</dbReference>
<dbReference type="Pfam" id="PF04055">
    <property type="entry name" value="Radical_SAM"/>
    <property type="match status" value="1"/>
</dbReference>
<feature type="binding site" evidence="12">
    <location>
        <begin position="214"/>
        <end position="216"/>
    </location>
    <ligand>
        <name>S-adenosyl-L-methionine</name>
        <dbReference type="ChEBI" id="CHEBI:59789"/>
    </ligand>
</feature>
<feature type="binding site" evidence="12">
    <location>
        <position position="191"/>
    </location>
    <ligand>
        <name>S-adenosyl-L-methionine</name>
        <dbReference type="ChEBI" id="CHEBI:59789"/>
    </ligand>
</feature>
<dbReference type="CDD" id="cd01335">
    <property type="entry name" value="Radical_SAM"/>
    <property type="match status" value="1"/>
</dbReference>
<keyword evidence="2 12" id="KW-0004">4Fe-4S</keyword>
<evidence type="ECO:0000256" key="6">
    <source>
        <dbReference type="ARBA" id="ARBA00022679"/>
    </source>
</evidence>
<keyword evidence="6 12" id="KW-0808">Transferase</keyword>
<keyword evidence="5 12" id="KW-0489">Methyltransferase</keyword>
<evidence type="ECO:0000259" key="13">
    <source>
        <dbReference type="PROSITE" id="PS51918"/>
    </source>
</evidence>
<dbReference type="GO" id="GO:0000049">
    <property type="term" value="F:tRNA binding"/>
    <property type="evidence" value="ECO:0007669"/>
    <property type="project" value="UniProtKB-UniRule"/>
</dbReference>
<evidence type="ECO:0000256" key="10">
    <source>
        <dbReference type="ARBA" id="ARBA00023004"/>
    </source>
</evidence>
<feature type="binding site" evidence="12">
    <location>
        <position position="116"/>
    </location>
    <ligand>
        <name>[4Fe-4S] cluster</name>
        <dbReference type="ChEBI" id="CHEBI:49883"/>
        <note>4Fe-4S-S-AdoMet</note>
    </ligand>
</feature>
<evidence type="ECO:0000256" key="4">
    <source>
        <dbReference type="ARBA" id="ARBA00022552"/>
    </source>
</evidence>
<evidence type="ECO:0000256" key="3">
    <source>
        <dbReference type="ARBA" id="ARBA00022490"/>
    </source>
</evidence>
<dbReference type="Gene3D" id="3.20.20.70">
    <property type="entry name" value="Aldolase class I"/>
    <property type="match status" value="1"/>
</dbReference>
<name>A0A1H5TYH6_9CLOT</name>
<evidence type="ECO:0000256" key="5">
    <source>
        <dbReference type="ARBA" id="ARBA00022603"/>
    </source>
</evidence>
<dbReference type="PROSITE" id="PS51918">
    <property type="entry name" value="RADICAL_SAM"/>
    <property type="match status" value="1"/>
</dbReference>
<feature type="active site" description="S-methylcysteine intermediate" evidence="12">
    <location>
        <position position="333"/>
    </location>
</feature>
<evidence type="ECO:0000256" key="9">
    <source>
        <dbReference type="ARBA" id="ARBA00022723"/>
    </source>
</evidence>
<dbReference type="PANTHER" id="PTHR30544">
    <property type="entry name" value="23S RRNA METHYLTRANSFERASE"/>
    <property type="match status" value="1"/>
</dbReference>
<keyword evidence="10 12" id="KW-0408">Iron</keyword>
<feature type="binding site" evidence="12">
    <location>
        <position position="112"/>
    </location>
    <ligand>
        <name>[4Fe-4S] cluster</name>
        <dbReference type="ChEBI" id="CHEBI:49883"/>
        <note>4Fe-4S-S-AdoMet</note>
    </ligand>
</feature>
<dbReference type="InterPro" id="IPR007197">
    <property type="entry name" value="rSAM"/>
</dbReference>
<comment type="subcellular location">
    <subcellularLocation>
        <location evidence="1 12">Cytoplasm</location>
    </subcellularLocation>
</comment>
<dbReference type="InterPro" id="IPR058240">
    <property type="entry name" value="rSAM_sf"/>
</dbReference>
<proteinExistence type="inferred from homology"/>
<dbReference type="InterPro" id="IPR013785">
    <property type="entry name" value="Aldolase_TIM"/>
</dbReference>
<dbReference type="EMBL" id="FNUK01000007">
    <property type="protein sequence ID" value="SEF67819.1"/>
    <property type="molecule type" value="Genomic_DNA"/>
</dbReference>
<dbReference type="GO" id="GO:0046872">
    <property type="term" value="F:metal ion binding"/>
    <property type="evidence" value="ECO:0007669"/>
    <property type="project" value="UniProtKB-KW"/>
</dbReference>
<protein>
    <recommendedName>
        <fullName evidence="12">Probable dual-specificity RNA methyltransferase RlmN</fullName>
        <ecNumber evidence="12">2.1.1.192</ecNumber>
    </recommendedName>
    <alternativeName>
        <fullName evidence="12">23S rRNA (adenine(2503)-C(2))-methyltransferase</fullName>
    </alternativeName>
    <alternativeName>
        <fullName evidence="12">23S rRNA m2A2503 methyltransferase</fullName>
    </alternativeName>
    <alternativeName>
        <fullName evidence="12">Ribosomal RNA large subunit methyltransferase N</fullName>
    </alternativeName>
    <alternativeName>
        <fullName evidence="12">tRNA (adenine(37)-C(2))-methyltransferase</fullName>
    </alternativeName>
    <alternativeName>
        <fullName evidence="12">tRNA m2A37 methyltransferase</fullName>
    </alternativeName>
</protein>
<dbReference type="InterPro" id="IPR004383">
    <property type="entry name" value="rRNA_lsu_MTrfase_RlmN/Cfr"/>
</dbReference>
<comment type="catalytic activity">
    <reaction evidence="12">
        <text>adenosine(37) in tRNA + 2 reduced [2Fe-2S]-[ferredoxin] + 2 S-adenosyl-L-methionine = 2-methyladenosine(37) in tRNA + 5'-deoxyadenosine + L-methionine + 2 oxidized [2Fe-2S]-[ferredoxin] + S-adenosyl-L-homocysteine</text>
        <dbReference type="Rhea" id="RHEA:43332"/>
        <dbReference type="Rhea" id="RHEA-COMP:10000"/>
        <dbReference type="Rhea" id="RHEA-COMP:10001"/>
        <dbReference type="Rhea" id="RHEA-COMP:10162"/>
        <dbReference type="Rhea" id="RHEA-COMP:10485"/>
        <dbReference type="ChEBI" id="CHEBI:17319"/>
        <dbReference type="ChEBI" id="CHEBI:33737"/>
        <dbReference type="ChEBI" id="CHEBI:33738"/>
        <dbReference type="ChEBI" id="CHEBI:57844"/>
        <dbReference type="ChEBI" id="CHEBI:57856"/>
        <dbReference type="ChEBI" id="CHEBI:59789"/>
        <dbReference type="ChEBI" id="CHEBI:74411"/>
        <dbReference type="ChEBI" id="CHEBI:74497"/>
        <dbReference type="EC" id="2.1.1.192"/>
    </reaction>
</comment>
<dbReference type="InterPro" id="IPR027492">
    <property type="entry name" value="RNA_MTrfase_RlmN"/>
</dbReference>
<dbReference type="FunFam" id="3.20.20.70:FF:000014">
    <property type="entry name" value="Probable dual-specificity RNA methyltransferase RlmN"/>
    <property type="match status" value="1"/>
</dbReference>
<feature type="domain" description="Radical SAM core" evidence="13">
    <location>
        <begin position="98"/>
        <end position="328"/>
    </location>
</feature>
<evidence type="ECO:0000256" key="12">
    <source>
        <dbReference type="HAMAP-Rule" id="MF_01849"/>
    </source>
</evidence>
<keyword evidence="8 12" id="KW-0819">tRNA processing</keyword>
<comment type="cofactor">
    <cofactor evidence="12">
        <name>[4Fe-4S] cluster</name>
        <dbReference type="ChEBI" id="CHEBI:49883"/>
    </cofactor>
    <text evidence="12">Binds 1 [4Fe-4S] cluster. The cluster is coordinated with 3 cysteines and an exchangeable S-adenosyl-L-methionine.</text>
</comment>
<dbReference type="GO" id="GO:0070040">
    <property type="term" value="F:rRNA (adenine(2503)-C2-)-methyltransferase activity"/>
    <property type="evidence" value="ECO:0007669"/>
    <property type="project" value="UniProtKB-UniRule"/>
</dbReference>
<dbReference type="Proteomes" id="UP000242850">
    <property type="component" value="Unassembled WGS sequence"/>
</dbReference>
<evidence type="ECO:0000313" key="15">
    <source>
        <dbReference type="Proteomes" id="UP000242850"/>
    </source>
</evidence>
<comment type="catalytic activity">
    <reaction evidence="12">
        <text>adenosine(2503) in 23S rRNA + 2 reduced [2Fe-2S]-[ferredoxin] + 2 S-adenosyl-L-methionine = 2-methyladenosine(2503) in 23S rRNA + 5'-deoxyadenosine + L-methionine + 2 oxidized [2Fe-2S]-[ferredoxin] + S-adenosyl-L-homocysteine</text>
        <dbReference type="Rhea" id="RHEA:42916"/>
        <dbReference type="Rhea" id="RHEA-COMP:10000"/>
        <dbReference type="Rhea" id="RHEA-COMP:10001"/>
        <dbReference type="Rhea" id="RHEA-COMP:10152"/>
        <dbReference type="Rhea" id="RHEA-COMP:10282"/>
        <dbReference type="ChEBI" id="CHEBI:17319"/>
        <dbReference type="ChEBI" id="CHEBI:33737"/>
        <dbReference type="ChEBI" id="CHEBI:33738"/>
        <dbReference type="ChEBI" id="CHEBI:57844"/>
        <dbReference type="ChEBI" id="CHEBI:57856"/>
        <dbReference type="ChEBI" id="CHEBI:59789"/>
        <dbReference type="ChEBI" id="CHEBI:74411"/>
        <dbReference type="ChEBI" id="CHEBI:74497"/>
        <dbReference type="EC" id="2.1.1.192"/>
    </reaction>
</comment>
<dbReference type="PANTHER" id="PTHR30544:SF5">
    <property type="entry name" value="RADICAL SAM CORE DOMAIN-CONTAINING PROTEIN"/>
    <property type="match status" value="1"/>
</dbReference>
<dbReference type="SUPFAM" id="SSF102114">
    <property type="entry name" value="Radical SAM enzymes"/>
    <property type="match status" value="1"/>
</dbReference>
<keyword evidence="11 12" id="KW-0411">Iron-sulfur</keyword>
<keyword evidence="12" id="KW-1015">Disulfide bond</keyword>
<evidence type="ECO:0000256" key="2">
    <source>
        <dbReference type="ARBA" id="ARBA00022485"/>
    </source>
</evidence>
<sequence length="342" mass="39018">MIVMIQIRDLTLKELEDTIIQMGEQKFRAKQIYKWINLGVENFEEMTDLPKKLREKLKEVFLIKNMEIVNKQESSDGTVKYLLKLLDGNLIEAVLMRYSYGNSVCISTQAGCSMGCIFCASTIGGKLRNLTAGEMLGEVLTIIKDQNIKLSNIVLMGTGEPLDNFDNVIKFLQIVNSKEGLNIGMRHITISTCGLVPEIKRLADLKLQITLAISLHAPNDEVRKKIMPIAYRYSFEDLLEACRYYIEKTNRRITFEYALIKGINDSIEHAEELAKKLKGLLCHVNIIPVNPVSERNFERPEKSKIEIFKNILDKNGINVTIRRELGTEIDAACGQLRRRYIT</sequence>
<evidence type="ECO:0000313" key="14">
    <source>
        <dbReference type="EMBL" id="SEF67819.1"/>
    </source>
</evidence>
<organism evidence="14 15">
    <name type="scientific">Caloramator fervidus</name>
    <dbReference type="NCBI Taxonomy" id="29344"/>
    <lineage>
        <taxon>Bacteria</taxon>
        <taxon>Bacillati</taxon>
        <taxon>Bacillota</taxon>
        <taxon>Clostridia</taxon>
        <taxon>Eubacteriales</taxon>
        <taxon>Clostridiaceae</taxon>
        <taxon>Caloramator</taxon>
    </lineage>
</organism>
<dbReference type="PIRSF" id="PIRSF006004">
    <property type="entry name" value="CHP00048"/>
    <property type="match status" value="1"/>
</dbReference>
<dbReference type="GO" id="GO:0051539">
    <property type="term" value="F:4 iron, 4 sulfur cluster binding"/>
    <property type="evidence" value="ECO:0007669"/>
    <property type="project" value="UniProtKB-UniRule"/>
</dbReference>
<comment type="caution">
    <text evidence="12">Lacks conserved residue(s) required for the propagation of feature annotation.</text>
</comment>
<feature type="binding site" evidence="12">
    <location>
        <position position="119"/>
    </location>
    <ligand>
        <name>[4Fe-4S] cluster</name>
        <dbReference type="ChEBI" id="CHEBI:49883"/>
        <note>4Fe-4S-S-AdoMet</note>
    </ligand>
</feature>
<dbReference type="InterPro" id="IPR048641">
    <property type="entry name" value="RlmN_N"/>
</dbReference>
<dbReference type="GO" id="GO:0070475">
    <property type="term" value="P:rRNA base methylation"/>
    <property type="evidence" value="ECO:0007669"/>
    <property type="project" value="UniProtKB-UniRule"/>
</dbReference>
<feature type="active site" description="Proton acceptor" evidence="12">
    <location>
        <position position="92"/>
    </location>
</feature>
<dbReference type="EC" id="2.1.1.192" evidence="12"/>
<comment type="miscellaneous">
    <text evidence="12">Reaction proceeds by a ping-pong mechanism involving intermediate methylation of a conserved cysteine residue.</text>
</comment>
<dbReference type="SFLD" id="SFLDS00029">
    <property type="entry name" value="Radical_SAM"/>
    <property type="match status" value="1"/>
</dbReference>
<accession>A0A1H5TYH6</accession>
<keyword evidence="15" id="KW-1185">Reference proteome</keyword>
<keyword evidence="3 12" id="KW-0963">Cytoplasm</keyword>
<evidence type="ECO:0000256" key="7">
    <source>
        <dbReference type="ARBA" id="ARBA00022691"/>
    </source>
</evidence>
<dbReference type="InterPro" id="IPR040072">
    <property type="entry name" value="Methyltransferase_A"/>
</dbReference>
<evidence type="ECO:0000256" key="11">
    <source>
        <dbReference type="ARBA" id="ARBA00023014"/>
    </source>
</evidence>
<dbReference type="GO" id="GO:0030488">
    <property type="term" value="P:tRNA methylation"/>
    <property type="evidence" value="ECO:0007669"/>
    <property type="project" value="UniProtKB-UniRule"/>
</dbReference>
<dbReference type="Gene3D" id="1.10.150.530">
    <property type="match status" value="1"/>
</dbReference>
<dbReference type="SFLD" id="SFLDG01062">
    <property type="entry name" value="methyltransferase_(Class_A)"/>
    <property type="match status" value="1"/>
</dbReference>
<gene>
    <name evidence="12" type="primary">rlmN</name>
    <name evidence="14" type="ORF">SAMN05660865_00738</name>
</gene>
<dbReference type="GO" id="GO:0002935">
    <property type="term" value="F:tRNA (adenine(37)-C2)-methyltransferase activity"/>
    <property type="evidence" value="ECO:0007669"/>
    <property type="project" value="UniProtKB-UniRule"/>
</dbReference>
<comment type="function">
    <text evidence="12">Specifically methylates position 2 of adenine 2503 in 23S rRNA and position 2 of adenine 37 in tRNAs.</text>
</comment>
<evidence type="ECO:0000256" key="1">
    <source>
        <dbReference type="ARBA" id="ARBA00004496"/>
    </source>
</evidence>
<dbReference type="NCBIfam" id="TIGR00048">
    <property type="entry name" value="rRNA_mod_RlmN"/>
    <property type="match status" value="1"/>
</dbReference>
<keyword evidence="9 12" id="KW-0479">Metal-binding</keyword>
<dbReference type="SFLD" id="SFLDF00275">
    <property type="entry name" value="adenosine_C2_methyltransferase"/>
    <property type="match status" value="1"/>
</dbReference>
<reference evidence="15" key="1">
    <citation type="submission" date="2016-10" db="EMBL/GenBank/DDBJ databases">
        <authorList>
            <person name="Varghese N."/>
            <person name="Submissions S."/>
        </authorList>
    </citation>
    <scope>NUCLEOTIDE SEQUENCE [LARGE SCALE GENOMIC DNA]</scope>
    <source>
        <strain evidence="15">DSM 5463</strain>
    </source>
</reference>
<comment type="similarity">
    <text evidence="12">Belongs to the radical SAM superfamily. RlmN family.</text>
</comment>
<keyword evidence="4 12" id="KW-0698">rRNA processing</keyword>
<dbReference type="AlphaFoldDB" id="A0A1H5TYH6"/>
<evidence type="ECO:0000256" key="8">
    <source>
        <dbReference type="ARBA" id="ARBA00022694"/>
    </source>
</evidence>
<dbReference type="GO" id="GO:0005737">
    <property type="term" value="C:cytoplasm"/>
    <property type="evidence" value="ECO:0007669"/>
    <property type="project" value="UniProtKB-SubCell"/>
</dbReference>
<dbReference type="HAMAP" id="MF_01849">
    <property type="entry name" value="RNA_methyltr_RlmN"/>
    <property type="match status" value="1"/>
</dbReference>
<feature type="binding site" evidence="12">
    <location>
        <begin position="159"/>
        <end position="160"/>
    </location>
    <ligand>
        <name>S-adenosyl-L-methionine</name>
        <dbReference type="ChEBI" id="CHEBI:59789"/>
    </ligand>
</feature>